<dbReference type="RefSeq" id="WP_166586340.1">
    <property type="nucleotide sequence ID" value="NZ_WWEO01000043.1"/>
</dbReference>
<reference evidence="1" key="2">
    <citation type="submission" date="2020-10" db="EMBL/GenBank/DDBJ databases">
        <title>Mucilaginibacter sp. nov., isolated from soil.</title>
        <authorList>
            <person name="Jeon C.O."/>
        </authorList>
    </citation>
    <scope>NUCLEOTIDE SEQUENCE</scope>
    <source>
        <strain evidence="1">R11</strain>
    </source>
</reference>
<name>A0A966DUF5_9SPHI</name>
<comment type="caution">
    <text evidence="1">The sequence shown here is derived from an EMBL/GenBank/DDBJ whole genome shotgun (WGS) entry which is preliminary data.</text>
</comment>
<dbReference type="Proteomes" id="UP000638732">
    <property type="component" value="Unassembled WGS sequence"/>
</dbReference>
<dbReference type="Gene3D" id="3.90.550.10">
    <property type="entry name" value="Spore Coat Polysaccharide Biosynthesis Protein SpsA, Chain A"/>
    <property type="match status" value="1"/>
</dbReference>
<accession>A0A966DUF5</accession>
<proteinExistence type="predicted"/>
<gene>
    <name evidence="1" type="ORF">GSY63_13395</name>
</gene>
<keyword evidence="2" id="KW-1185">Reference proteome</keyword>
<dbReference type="AlphaFoldDB" id="A0A966DUF5"/>
<dbReference type="EMBL" id="WWEO01000043">
    <property type="protein sequence ID" value="NCD70357.1"/>
    <property type="molecule type" value="Genomic_DNA"/>
</dbReference>
<reference evidence="1" key="1">
    <citation type="submission" date="2020-01" db="EMBL/GenBank/DDBJ databases">
        <authorList>
            <person name="Seo Y.L."/>
        </authorList>
    </citation>
    <scope>NUCLEOTIDE SEQUENCE</scope>
    <source>
        <strain evidence="1">R11</strain>
    </source>
</reference>
<evidence type="ECO:0000313" key="1">
    <source>
        <dbReference type="EMBL" id="NCD70357.1"/>
    </source>
</evidence>
<sequence length="276" mass="31526">MEQTANLDFAIREVGIQPEYEFSVCTLVTNKAEYAEMVTSFIDAGFSKDICEFRYIDNSTDNSFDAYAGLNLFLQHAKGRYIILCHQDILINFDDISILRNCIDDIAVIDKNWGILSNAGGLEGDLYRRYVLNVAYPDGLHQMVGTLPHKVASVDENFIVVKRSANLALSSNLKGFHLYGTDLCLIAELLGYSAYAINFKITHKSLGNPNKDYYRIQESLIDKYAYFMRSRRIVTTISDFYLSASKFRTKLYETKWGKKIARKSVKIKSNKNRFDS</sequence>
<evidence type="ECO:0008006" key="3">
    <source>
        <dbReference type="Google" id="ProtNLM"/>
    </source>
</evidence>
<organism evidence="1 2">
    <name type="scientific">Mucilaginibacter agri</name>
    <dbReference type="NCBI Taxonomy" id="2695265"/>
    <lineage>
        <taxon>Bacteria</taxon>
        <taxon>Pseudomonadati</taxon>
        <taxon>Bacteroidota</taxon>
        <taxon>Sphingobacteriia</taxon>
        <taxon>Sphingobacteriales</taxon>
        <taxon>Sphingobacteriaceae</taxon>
        <taxon>Mucilaginibacter</taxon>
    </lineage>
</organism>
<protein>
    <recommendedName>
        <fullName evidence="3">Acyl esterase</fullName>
    </recommendedName>
</protein>
<dbReference type="SUPFAM" id="SSF53448">
    <property type="entry name" value="Nucleotide-diphospho-sugar transferases"/>
    <property type="match status" value="1"/>
</dbReference>
<dbReference type="InterPro" id="IPR029044">
    <property type="entry name" value="Nucleotide-diphossugar_trans"/>
</dbReference>
<evidence type="ECO:0000313" key="2">
    <source>
        <dbReference type="Proteomes" id="UP000638732"/>
    </source>
</evidence>